<protein>
    <submittedName>
        <fullName evidence="1">Uncharacterized protein</fullName>
    </submittedName>
</protein>
<evidence type="ECO:0000313" key="1">
    <source>
        <dbReference type="EMBL" id="MFC2974588.1"/>
    </source>
</evidence>
<organism evidence="1 2">
    <name type="scientific">Azotobacter bryophylli</name>
    <dbReference type="NCBI Taxonomy" id="1986537"/>
    <lineage>
        <taxon>Bacteria</taxon>
        <taxon>Pseudomonadati</taxon>
        <taxon>Pseudomonadota</taxon>
        <taxon>Gammaproteobacteria</taxon>
        <taxon>Pseudomonadales</taxon>
        <taxon>Pseudomonadaceae</taxon>
        <taxon>Azotobacter</taxon>
    </lineage>
</organism>
<evidence type="ECO:0000313" key="2">
    <source>
        <dbReference type="Proteomes" id="UP001595457"/>
    </source>
</evidence>
<gene>
    <name evidence="1" type="ORF">ACFOJE_20555</name>
</gene>
<dbReference type="RefSeq" id="WP_377816837.1">
    <property type="nucleotide sequence ID" value="NZ_JBHRSJ010000035.1"/>
</dbReference>
<reference evidence="2" key="1">
    <citation type="journal article" date="2019" name="Int. J. Syst. Evol. Microbiol.">
        <title>The Global Catalogue of Microorganisms (GCM) 10K type strain sequencing project: providing services to taxonomists for standard genome sequencing and annotation.</title>
        <authorList>
            <consortium name="The Broad Institute Genomics Platform"/>
            <consortium name="The Broad Institute Genome Sequencing Center for Infectious Disease"/>
            <person name="Wu L."/>
            <person name="Ma J."/>
        </authorList>
    </citation>
    <scope>NUCLEOTIDE SEQUENCE [LARGE SCALE GENOMIC DNA]</scope>
    <source>
        <strain evidence="2">KCTC 62195</strain>
    </source>
</reference>
<accession>A0ABV7AYD2</accession>
<comment type="caution">
    <text evidence="1">The sequence shown here is derived from an EMBL/GenBank/DDBJ whole genome shotgun (WGS) entry which is preliminary data.</text>
</comment>
<name>A0ABV7AYD2_9GAMM</name>
<sequence>MTDCELLELAAKAAGIQGEWVIDHCGDCHPRGSACGLLLPVEEANGHNAVWNPLKNDKDALRLALKLRLNVTFTGKNGHEISAGRRHGPLATEREGLDLLAATRRAVVRAAAEIGKTLPQ</sequence>
<proteinExistence type="predicted"/>
<dbReference type="EMBL" id="JBHRSJ010000035">
    <property type="protein sequence ID" value="MFC2974588.1"/>
    <property type="molecule type" value="Genomic_DNA"/>
</dbReference>
<keyword evidence="2" id="KW-1185">Reference proteome</keyword>
<dbReference type="Proteomes" id="UP001595457">
    <property type="component" value="Unassembled WGS sequence"/>
</dbReference>